<evidence type="ECO:0000256" key="6">
    <source>
        <dbReference type="ARBA" id="ARBA00022729"/>
    </source>
</evidence>
<evidence type="ECO:0000256" key="9">
    <source>
        <dbReference type="RuleBase" id="RU368031"/>
    </source>
</evidence>
<keyword evidence="8 9" id="KW-0339">Growth factor</keyword>
<evidence type="ECO:0000256" key="1">
    <source>
        <dbReference type="ARBA" id="ARBA00004613"/>
    </source>
</evidence>
<dbReference type="PANTHER" id="PTHR33285:SF55">
    <property type="entry name" value="PHYTOSULFOKINES 3"/>
    <property type="match status" value="1"/>
</dbReference>
<evidence type="ECO:0000313" key="10">
    <source>
        <dbReference type="EMBL" id="KAK1433158.1"/>
    </source>
</evidence>
<protein>
    <recommendedName>
        <fullName evidence="9">Phytosulfokine</fullName>
    </recommendedName>
    <component>
        <recommendedName>
            <fullName evidence="9">Phytosulfokine-alpha</fullName>
            <shortName evidence="9">PSK-alpha</shortName>
            <shortName evidence="9">Phytosulfokine-a</shortName>
        </recommendedName>
    </component>
    <component>
        <recommendedName>
            <fullName evidence="9">Phytosulfokine-beta</fullName>
            <shortName evidence="9">PSK-beta</shortName>
            <shortName evidence="9">Phytosulfokine-b</shortName>
        </recommendedName>
    </component>
</protein>
<comment type="PTM">
    <text evidence="9">PSK-alpha is produced by endopeptidase digestion. PSK-beta is produced from PSK-alpha by exopeptidase digestion.</text>
</comment>
<dbReference type="EMBL" id="JAUHHV010000002">
    <property type="protein sequence ID" value="KAK1433158.1"/>
    <property type="molecule type" value="Genomic_DNA"/>
</dbReference>
<evidence type="ECO:0000256" key="4">
    <source>
        <dbReference type="ARBA" id="ARBA00022525"/>
    </source>
</evidence>
<comment type="function">
    <text evidence="9">Promotes plant cell differentiation, organogenesis and somatic embryogenesis as well as cell proliferation.</text>
</comment>
<feature type="signal peptide" evidence="9">
    <location>
        <begin position="1"/>
        <end position="23"/>
    </location>
</feature>
<evidence type="ECO:0000256" key="3">
    <source>
        <dbReference type="ARBA" id="ARBA00022473"/>
    </source>
</evidence>
<gene>
    <name evidence="10" type="ORF">QVD17_10064</name>
</gene>
<dbReference type="Pfam" id="PF06404">
    <property type="entry name" value="PSK"/>
    <property type="match status" value="1"/>
</dbReference>
<comment type="PTM">
    <text evidence="9">Sulfation is important for activity and for the binding to a putative membrane receptor.</text>
</comment>
<dbReference type="AlphaFoldDB" id="A0AAD8P4H2"/>
<accession>A0AAD8P4H2</accession>
<evidence type="ECO:0000313" key="11">
    <source>
        <dbReference type="Proteomes" id="UP001229421"/>
    </source>
</evidence>
<comment type="subcellular location">
    <subcellularLocation>
        <location evidence="1 9">Secreted</location>
    </subcellularLocation>
</comment>
<name>A0AAD8P4H2_TARER</name>
<keyword evidence="3 9" id="KW-0217">Developmental protein</keyword>
<evidence type="ECO:0000256" key="5">
    <source>
        <dbReference type="ARBA" id="ARBA00022641"/>
    </source>
</evidence>
<evidence type="ECO:0000256" key="2">
    <source>
        <dbReference type="ARBA" id="ARBA00010781"/>
    </source>
</evidence>
<keyword evidence="6 9" id="KW-0732">Signal</keyword>
<dbReference type="GO" id="GO:0005576">
    <property type="term" value="C:extracellular region"/>
    <property type="evidence" value="ECO:0007669"/>
    <property type="project" value="UniProtKB-SubCell"/>
</dbReference>
<dbReference type="PANTHER" id="PTHR33285">
    <property type="entry name" value="PHYTOSULFOKINES 3"/>
    <property type="match status" value="1"/>
</dbReference>
<comment type="caution">
    <text evidence="10">The sequence shown here is derived from an EMBL/GenBank/DDBJ whole genome shotgun (WGS) entry which is preliminary data.</text>
</comment>
<dbReference type="GO" id="GO:0008083">
    <property type="term" value="F:growth factor activity"/>
    <property type="evidence" value="ECO:0007669"/>
    <property type="project" value="UniProtKB-UniRule"/>
</dbReference>
<keyword evidence="7 9" id="KW-0221">Differentiation</keyword>
<reference evidence="10" key="1">
    <citation type="journal article" date="2023" name="bioRxiv">
        <title>Improved chromosome-level genome assembly for marigold (Tagetes erecta).</title>
        <authorList>
            <person name="Jiang F."/>
            <person name="Yuan L."/>
            <person name="Wang S."/>
            <person name="Wang H."/>
            <person name="Xu D."/>
            <person name="Wang A."/>
            <person name="Fan W."/>
        </authorList>
    </citation>
    <scope>NUCLEOTIDE SEQUENCE</scope>
    <source>
        <strain evidence="10">WSJ</strain>
        <tissue evidence="10">Leaf</tissue>
    </source>
</reference>
<feature type="chain" id="PRO_5041772176" description="Phytosulfokine" evidence="9">
    <location>
        <begin position="24"/>
        <end position="78"/>
    </location>
</feature>
<keyword evidence="5 9" id="KW-0765">Sulfation</keyword>
<proteinExistence type="inferred from homology"/>
<sequence length="78" mass="8303">MSRATIVFLTLVVSLFCISSSAARLVPALPEAAASTASSATQKGVVEDSCEGIGNDECLERRTLVAHLDYIYTNDKKP</sequence>
<evidence type="ECO:0000256" key="8">
    <source>
        <dbReference type="ARBA" id="ARBA00023030"/>
    </source>
</evidence>
<dbReference type="Proteomes" id="UP001229421">
    <property type="component" value="Unassembled WGS sequence"/>
</dbReference>
<keyword evidence="4 9" id="KW-0964">Secreted</keyword>
<dbReference type="GO" id="GO:0008283">
    <property type="term" value="P:cell population proliferation"/>
    <property type="evidence" value="ECO:0007669"/>
    <property type="project" value="UniProtKB-UniRule"/>
</dbReference>
<evidence type="ECO:0000256" key="7">
    <source>
        <dbReference type="ARBA" id="ARBA00022782"/>
    </source>
</evidence>
<organism evidence="10 11">
    <name type="scientific">Tagetes erecta</name>
    <name type="common">African marigold</name>
    <dbReference type="NCBI Taxonomy" id="13708"/>
    <lineage>
        <taxon>Eukaryota</taxon>
        <taxon>Viridiplantae</taxon>
        <taxon>Streptophyta</taxon>
        <taxon>Embryophyta</taxon>
        <taxon>Tracheophyta</taxon>
        <taxon>Spermatophyta</taxon>
        <taxon>Magnoliopsida</taxon>
        <taxon>eudicotyledons</taxon>
        <taxon>Gunneridae</taxon>
        <taxon>Pentapetalae</taxon>
        <taxon>asterids</taxon>
        <taxon>campanulids</taxon>
        <taxon>Asterales</taxon>
        <taxon>Asteraceae</taxon>
        <taxon>Asteroideae</taxon>
        <taxon>Heliantheae alliance</taxon>
        <taxon>Tageteae</taxon>
        <taxon>Tagetes</taxon>
    </lineage>
</organism>
<keyword evidence="11" id="KW-1185">Reference proteome</keyword>
<dbReference type="GO" id="GO:0030154">
    <property type="term" value="P:cell differentiation"/>
    <property type="evidence" value="ECO:0007669"/>
    <property type="project" value="UniProtKB-UniRule"/>
</dbReference>
<comment type="similarity">
    <text evidence="2 9">Belongs to the phytosulfokine family.</text>
</comment>
<dbReference type="InterPro" id="IPR009438">
    <property type="entry name" value="Phytosulfokine"/>
</dbReference>